<reference evidence="3 4" key="1">
    <citation type="journal article" date="2016" name="Int. J. Syst. Evol. Microbiol.">
        <title>Peptococcus simiae sp. nov., isolated from rhesus macaque faeces and emended description of the genus Peptococcus.</title>
        <authorList>
            <person name="Shkoporov A.N."/>
            <person name="Efimov B.A."/>
            <person name="Kondova I."/>
            <person name="Ouwerling B."/>
            <person name="Chaplin A.V."/>
            <person name="Shcherbakova V.A."/>
            <person name="Langermans J.A.M."/>
        </authorList>
    </citation>
    <scope>NUCLEOTIDE SEQUENCE [LARGE SCALE GENOMIC DNA]</scope>
    <source>
        <strain evidence="3 4">M108</strain>
    </source>
</reference>
<accession>A0ABW9GWL4</accession>
<evidence type="ECO:0000313" key="4">
    <source>
        <dbReference type="Proteomes" id="UP001631949"/>
    </source>
</evidence>
<dbReference type="Gene3D" id="3.30.420.40">
    <property type="match status" value="1"/>
</dbReference>
<proteinExistence type="inferred from homology"/>
<name>A0ABW9GWL4_9FIRM</name>
<feature type="domain" description="Ppx/GppA phosphatase N-terminal" evidence="2">
    <location>
        <begin position="34"/>
        <end position="290"/>
    </location>
</feature>
<dbReference type="PANTHER" id="PTHR30005">
    <property type="entry name" value="EXOPOLYPHOSPHATASE"/>
    <property type="match status" value="1"/>
</dbReference>
<dbReference type="PANTHER" id="PTHR30005:SF0">
    <property type="entry name" value="RETROGRADE REGULATION PROTEIN 2"/>
    <property type="match status" value="1"/>
</dbReference>
<dbReference type="Proteomes" id="UP001631949">
    <property type="component" value="Unassembled WGS sequence"/>
</dbReference>
<dbReference type="SUPFAM" id="SSF53067">
    <property type="entry name" value="Actin-like ATPase domain"/>
    <property type="match status" value="2"/>
</dbReference>
<evidence type="ECO:0000313" key="3">
    <source>
        <dbReference type="EMBL" id="MFM9413059.1"/>
    </source>
</evidence>
<dbReference type="CDD" id="cd24054">
    <property type="entry name" value="ASKHA_NBD_AaPPX-GppA_MtPPX2-like"/>
    <property type="match status" value="1"/>
</dbReference>
<dbReference type="Gene3D" id="3.30.420.150">
    <property type="entry name" value="Exopolyphosphatase. Domain 2"/>
    <property type="match status" value="1"/>
</dbReference>
<dbReference type="InterPro" id="IPR050273">
    <property type="entry name" value="GppA/Ppx_hydrolase"/>
</dbReference>
<evidence type="ECO:0000256" key="1">
    <source>
        <dbReference type="ARBA" id="ARBA00007125"/>
    </source>
</evidence>
<gene>
    <name evidence="3" type="ORF">ACKQTC_01540</name>
</gene>
<sequence>MRAVFDIGSNSVRLAVAELDSGKLREEKEYLAFSRLAEGRAVDGTLTEAAIDRTLAAVQSLYPKLPAAAQGPGHLLVTATAAVRQAPNAGQLTDRLTDLVQVPVRILSPVEEGYYGYTGATADAPVSREEAIVLDIGGGSTELSFYHEGRFQSQSFPYGCLVLKDRPEEIKALVVALDRYLETIDLKGRTCIGVGGTLTTLAGIVLGLAAYDGQAIHQAAIKRLDWLRFMAAYAGMTAEERAAIPTLAPERRDTILPGLLILDLVCKALGLEGYLASTKDSLQGLLLSDLYEESGQGRHV</sequence>
<comment type="similarity">
    <text evidence="1">Belongs to the GppA/Ppx family.</text>
</comment>
<dbReference type="RefSeq" id="WP_408976678.1">
    <property type="nucleotide sequence ID" value="NZ_JBJUVG010000002.1"/>
</dbReference>
<comment type="caution">
    <text evidence="3">The sequence shown here is derived from an EMBL/GenBank/DDBJ whole genome shotgun (WGS) entry which is preliminary data.</text>
</comment>
<organism evidence="3 4">
    <name type="scientific">Peptococcus simiae</name>
    <dbReference type="NCBI Taxonomy" id="1643805"/>
    <lineage>
        <taxon>Bacteria</taxon>
        <taxon>Bacillati</taxon>
        <taxon>Bacillota</taxon>
        <taxon>Clostridia</taxon>
        <taxon>Eubacteriales</taxon>
        <taxon>Peptococcaceae</taxon>
        <taxon>Peptococcus</taxon>
    </lineage>
</organism>
<dbReference type="InterPro" id="IPR043129">
    <property type="entry name" value="ATPase_NBD"/>
</dbReference>
<dbReference type="Pfam" id="PF02541">
    <property type="entry name" value="Ppx-GppA"/>
    <property type="match status" value="1"/>
</dbReference>
<keyword evidence="4" id="KW-1185">Reference proteome</keyword>
<protein>
    <recommendedName>
        <fullName evidence="2">Ppx/GppA phosphatase N-terminal domain-containing protein</fullName>
    </recommendedName>
</protein>
<evidence type="ECO:0000259" key="2">
    <source>
        <dbReference type="Pfam" id="PF02541"/>
    </source>
</evidence>
<dbReference type="InterPro" id="IPR003695">
    <property type="entry name" value="Ppx_GppA_N"/>
</dbReference>
<dbReference type="EMBL" id="JBJUVG010000002">
    <property type="protein sequence ID" value="MFM9413059.1"/>
    <property type="molecule type" value="Genomic_DNA"/>
</dbReference>